<dbReference type="AlphaFoldDB" id="D6PLB2"/>
<dbReference type="EMBL" id="GU943144">
    <property type="protein sequence ID" value="ADD96513.1"/>
    <property type="molecule type" value="Genomic_DNA"/>
</dbReference>
<sequence length="85" mass="10048">MRKLLSPTTLKHLEISLGRGNAELEAKALNCLYHEEELRIGEPLFYLRKEKADEIIKQPNKYQVKAEKTWQKKPKKWKGLQRSQT</sequence>
<proteinExistence type="predicted"/>
<organism evidence="1">
    <name type="scientific">uncultured organism MedDCM-OCT-S11-C235</name>
    <dbReference type="NCBI Taxonomy" id="743657"/>
    <lineage>
        <taxon>unclassified sequences</taxon>
        <taxon>environmental samples</taxon>
    </lineage>
</organism>
<evidence type="ECO:0000313" key="1">
    <source>
        <dbReference type="EMBL" id="ADD96513.1"/>
    </source>
</evidence>
<protein>
    <submittedName>
        <fullName evidence="1">Uncharacterized protein</fullName>
    </submittedName>
</protein>
<reference evidence="1" key="1">
    <citation type="journal article" date="2010" name="ISME J.">
        <title>Metagenome of the Mediterranean deep chlorophyll maximum studied by direct and fosmid library 454 pyrosequencing.</title>
        <authorList>
            <person name="Ghai R."/>
            <person name="Martin-Cuadrado A.B."/>
            <person name="Molto A.G."/>
            <person name="Heredia I.G."/>
            <person name="Cabrera R."/>
            <person name="Martin J."/>
            <person name="Verdu M."/>
            <person name="Deschamps P."/>
            <person name="Moreira D."/>
            <person name="Lopez-Garcia P."/>
            <person name="Mira A."/>
            <person name="Rodriguez-Valera F."/>
        </authorList>
    </citation>
    <scope>NUCLEOTIDE SEQUENCE</scope>
</reference>
<name>D6PLB2_9ZZZZ</name>
<accession>D6PLB2</accession>